<evidence type="ECO:0000313" key="3">
    <source>
        <dbReference type="Proteomes" id="UP000257039"/>
    </source>
</evidence>
<keyword evidence="2" id="KW-0282">Flagellum</keyword>
<dbReference type="EMBL" id="NDXW01000001">
    <property type="protein sequence ID" value="RDH43565.1"/>
    <property type="molecule type" value="Genomic_DNA"/>
</dbReference>
<dbReference type="AlphaFoldDB" id="A0A4P9VJV3"/>
<dbReference type="Gene3D" id="3.30.160.170">
    <property type="entry name" value="FlaG-like"/>
    <property type="match status" value="1"/>
</dbReference>
<feature type="compositionally biased region" description="Polar residues" evidence="1">
    <location>
        <begin position="22"/>
        <end position="36"/>
    </location>
</feature>
<keyword evidence="2" id="KW-0966">Cell projection</keyword>
<dbReference type="PANTHER" id="PTHR37166:SF1">
    <property type="entry name" value="PROTEIN FLAG"/>
    <property type="match status" value="1"/>
</dbReference>
<proteinExistence type="predicted"/>
<dbReference type="RefSeq" id="WP_051311096.1">
    <property type="nucleotide sequence ID" value="NZ_NDXW01000001.1"/>
</dbReference>
<evidence type="ECO:0000256" key="1">
    <source>
        <dbReference type="SAM" id="MobiDB-lite"/>
    </source>
</evidence>
<organism evidence="2 3">
    <name type="scientific">Zooshikella ganghwensis</name>
    <dbReference type="NCBI Taxonomy" id="202772"/>
    <lineage>
        <taxon>Bacteria</taxon>
        <taxon>Pseudomonadati</taxon>
        <taxon>Pseudomonadota</taxon>
        <taxon>Gammaproteobacteria</taxon>
        <taxon>Oceanospirillales</taxon>
        <taxon>Zooshikellaceae</taxon>
        <taxon>Zooshikella</taxon>
    </lineage>
</organism>
<feature type="region of interest" description="Disordered" evidence="1">
    <location>
        <begin position="1"/>
        <end position="51"/>
    </location>
</feature>
<dbReference type="InterPro" id="IPR035924">
    <property type="entry name" value="FlaG-like_sf"/>
</dbReference>
<sequence length="128" mass="14279">MGGITPIGSPVVTPTVDDTKRQPSLNTTNKTQQGEQPHSENIEPQRLNQPTAINEQRVAEAVEQLNDFVSAMQRDIFFKIDDEAGRVVISVVDRASEEIIRQIPEEIALRLAKNLKEHGDLILIKQQA</sequence>
<keyword evidence="2" id="KW-0969">Cilium</keyword>
<keyword evidence="3" id="KW-1185">Reference proteome</keyword>
<dbReference type="Pfam" id="PF03646">
    <property type="entry name" value="FlaG"/>
    <property type="match status" value="1"/>
</dbReference>
<gene>
    <name evidence="2" type="ORF">B9G39_08980</name>
</gene>
<comment type="caution">
    <text evidence="2">The sequence shown here is derived from an EMBL/GenBank/DDBJ whole genome shotgun (WGS) entry which is preliminary data.</text>
</comment>
<dbReference type="Proteomes" id="UP000257039">
    <property type="component" value="Unassembled WGS sequence"/>
</dbReference>
<dbReference type="PANTHER" id="PTHR37166">
    <property type="entry name" value="PROTEIN FLAG"/>
    <property type="match status" value="1"/>
</dbReference>
<protein>
    <submittedName>
        <fullName evidence="2">Flagellar biosynthesis protein FlaG</fullName>
    </submittedName>
</protein>
<dbReference type="SUPFAM" id="SSF160214">
    <property type="entry name" value="FlaG-like"/>
    <property type="match status" value="1"/>
</dbReference>
<accession>A0A4P9VJV3</accession>
<dbReference type="InterPro" id="IPR005186">
    <property type="entry name" value="FlaG"/>
</dbReference>
<name>A0A4P9VJV3_9GAMM</name>
<evidence type="ECO:0000313" key="2">
    <source>
        <dbReference type="EMBL" id="RDH43565.1"/>
    </source>
</evidence>
<reference evidence="2 3" key="1">
    <citation type="submission" date="2017-04" db="EMBL/GenBank/DDBJ databases">
        <title>Draft genome sequence of Zooshikella ganghwensis VG4 isolated from Red Sea sediments.</title>
        <authorList>
            <person name="Rehman Z."/>
            <person name="Alam I."/>
            <person name="Kamau A."/>
            <person name="Bajic V."/>
            <person name="Leiknes T."/>
        </authorList>
    </citation>
    <scope>NUCLEOTIDE SEQUENCE [LARGE SCALE GENOMIC DNA]</scope>
    <source>
        <strain evidence="2 3">VG4</strain>
    </source>
</reference>